<dbReference type="InterPro" id="IPR036728">
    <property type="entry name" value="PBP_GOBP_sf"/>
</dbReference>
<evidence type="ECO:0000256" key="1">
    <source>
        <dbReference type="SAM" id="SignalP"/>
    </source>
</evidence>
<dbReference type="SMART" id="SM00708">
    <property type="entry name" value="PhBP"/>
    <property type="match status" value="1"/>
</dbReference>
<dbReference type="EMBL" id="BGZK01000259">
    <property type="protein sequence ID" value="GBP32409.1"/>
    <property type="molecule type" value="Genomic_DNA"/>
</dbReference>
<evidence type="ECO:0000313" key="3">
    <source>
        <dbReference type="Proteomes" id="UP000299102"/>
    </source>
</evidence>
<dbReference type="InterPro" id="IPR006170">
    <property type="entry name" value="PBP/GOBP"/>
</dbReference>
<gene>
    <name evidence="2" type="ORF">EVAR_81216_1</name>
</gene>
<organism evidence="2 3">
    <name type="scientific">Eumeta variegata</name>
    <name type="common">Bagworm moth</name>
    <name type="synonym">Eumeta japonica</name>
    <dbReference type="NCBI Taxonomy" id="151549"/>
    <lineage>
        <taxon>Eukaryota</taxon>
        <taxon>Metazoa</taxon>
        <taxon>Ecdysozoa</taxon>
        <taxon>Arthropoda</taxon>
        <taxon>Hexapoda</taxon>
        <taxon>Insecta</taxon>
        <taxon>Pterygota</taxon>
        <taxon>Neoptera</taxon>
        <taxon>Endopterygota</taxon>
        <taxon>Lepidoptera</taxon>
        <taxon>Glossata</taxon>
        <taxon>Ditrysia</taxon>
        <taxon>Tineoidea</taxon>
        <taxon>Psychidae</taxon>
        <taxon>Oiketicinae</taxon>
        <taxon>Eumeta</taxon>
    </lineage>
</organism>
<keyword evidence="1" id="KW-0732">Signal</keyword>
<dbReference type="CDD" id="cd23992">
    <property type="entry name" value="PBP_GOBP"/>
    <property type="match status" value="1"/>
</dbReference>
<evidence type="ECO:0000313" key="2">
    <source>
        <dbReference type="EMBL" id="GBP32409.1"/>
    </source>
</evidence>
<feature type="chain" id="PRO_5020022347" evidence="1">
    <location>
        <begin position="20"/>
        <end position="183"/>
    </location>
</feature>
<sequence>MRSTLILAHAIVFFATVQAKTDAEIKIEFTNLIWSCEPYYKVDFWDLLSLNNHIVPNYREVKCLLACVYKKKNVINEDGLVNVTRMYAEAEVNMDGSQTRLENGKKLADICAKVNDVTVSDNSGCDRAALLFECVVDNAPPLLCSHFLNNPLTPWFYEPRDLVEQLSEGHMSRSLPAAGSEEY</sequence>
<keyword evidence="3" id="KW-1185">Reference proteome</keyword>
<accession>A0A4C1V1L8</accession>
<dbReference type="OrthoDB" id="8178339at2759"/>
<comment type="caution">
    <text evidence="2">The sequence shown here is derived from an EMBL/GenBank/DDBJ whole genome shotgun (WGS) entry which is preliminary data.</text>
</comment>
<dbReference type="Gene3D" id="1.10.238.20">
    <property type="entry name" value="Pheromone/general odorant binding protein domain"/>
    <property type="match status" value="1"/>
</dbReference>
<protein>
    <submittedName>
        <fullName evidence="2">Uncharacterized protein</fullName>
    </submittedName>
</protein>
<dbReference type="SUPFAM" id="SSF47565">
    <property type="entry name" value="Insect pheromone/odorant-binding proteins"/>
    <property type="match status" value="1"/>
</dbReference>
<reference evidence="2 3" key="1">
    <citation type="journal article" date="2019" name="Commun. Biol.">
        <title>The bagworm genome reveals a unique fibroin gene that provides high tensile strength.</title>
        <authorList>
            <person name="Kono N."/>
            <person name="Nakamura H."/>
            <person name="Ohtoshi R."/>
            <person name="Tomita M."/>
            <person name="Numata K."/>
            <person name="Arakawa K."/>
        </authorList>
    </citation>
    <scope>NUCLEOTIDE SEQUENCE [LARGE SCALE GENOMIC DNA]</scope>
</reference>
<dbReference type="AlphaFoldDB" id="A0A4C1V1L8"/>
<dbReference type="GO" id="GO:0005549">
    <property type="term" value="F:odorant binding"/>
    <property type="evidence" value="ECO:0007669"/>
    <property type="project" value="InterPro"/>
</dbReference>
<dbReference type="Proteomes" id="UP000299102">
    <property type="component" value="Unassembled WGS sequence"/>
</dbReference>
<dbReference type="Pfam" id="PF01395">
    <property type="entry name" value="PBP_GOBP"/>
    <property type="match status" value="1"/>
</dbReference>
<proteinExistence type="predicted"/>
<feature type="signal peptide" evidence="1">
    <location>
        <begin position="1"/>
        <end position="19"/>
    </location>
</feature>
<name>A0A4C1V1L8_EUMVA</name>